<organism evidence="2 3">
    <name type="scientific">Actinopolymorpha cephalotaxi</name>
    <dbReference type="NCBI Taxonomy" id="504797"/>
    <lineage>
        <taxon>Bacteria</taxon>
        <taxon>Bacillati</taxon>
        <taxon>Actinomycetota</taxon>
        <taxon>Actinomycetes</taxon>
        <taxon>Propionibacteriales</taxon>
        <taxon>Actinopolymorphaceae</taxon>
        <taxon>Actinopolymorpha</taxon>
    </lineage>
</organism>
<dbReference type="AlphaFoldDB" id="A0A1I2MBH3"/>
<dbReference type="STRING" id="504797.SAMN05421678_102517"/>
<reference evidence="1 4" key="2">
    <citation type="submission" date="2020-07" db="EMBL/GenBank/DDBJ databases">
        <title>Sequencing the genomes of 1000 actinobacteria strains.</title>
        <authorList>
            <person name="Klenk H.-P."/>
        </authorList>
    </citation>
    <scope>NUCLEOTIDE SEQUENCE [LARGE SCALE GENOMIC DNA]</scope>
    <source>
        <strain evidence="1 4">DSM 45117</strain>
    </source>
</reference>
<proteinExistence type="predicted"/>
<dbReference type="EMBL" id="FOOI01000002">
    <property type="protein sequence ID" value="SFF88280.1"/>
    <property type="molecule type" value="Genomic_DNA"/>
</dbReference>
<keyword evidence="4" id="KW-1185">Reference proteome</keyword>
<accession>A0A1I2MBH3</accession>
<dbReference type="Proteomes" id="UP000199052">
    <property type="component" value="Unassembled WGS sequence"/>
</dbReference>
<evidence type="ECO:0000313" key="4">
    <source>
        <dbReference type="Proteomes" id="UP000533017"/>
    </source>
</evidence>
<reference evidence="2 3" key="1">
    <citation type="submission" date="2016-10" db="EMBL/GenBank/DDBJ databases">
        <authorList>
            <person name="de Groot N.N."/>
        </authorList>
    </citation>
    <scope>NUCLEOTIDE SEQUENCE [LARGE SCALE GENOMIC DNA]</scope>
    <source>
        <strain evidence="2 3">CPCC 202808</strain>
    </source>
</reference>
<evidence type="ECO:0000313" key="1">
    <source>
        <dbReference type="EMBL" id="NYH81654.1"/>
    </source>
</evidence>
<evidence type="ECO:0000313" key="3">
    <source>
        <dbReference type="Proteomes" id="UP000199052"/>
    </source>
</evidence>
<dbReference type="Proteomes" id="UP000533017">
    <property type="component" value="Unassembled WGS sequence"/>
</dbReference>
<gene>
    <name evidence="1" type="ORF">FHR37_000505</name>
    <name evidence="2" type="ORF">SAMN05421678_102517</name>
</gene>
<dbReference type="EMBL" id="JACBZA010000001">
    <property type="protein sequence ID" value="NYH81654.1"/>
    <property type="molecule type" value="Genomic_DNA"/>
</dbReference>
<sequence length="37" mass="3990">MYLFYVVSGRPDAQSARLGPLSAGLSVWLPGSARLRP</sequence>
<name>A0A1I2MBH3_9ACTN</name>
<evidence type="ECO:0000313" key="2">
    <source>
        <dbReference type="EMBL" id="SFF88280.1"/>
    </source>
</evidence>
<protein>
    <submittedName>
        <fullName evidence="2">Uncharacterized protein</fullName>
    </submittedName>
</protein>